<evidence type="ECO:0000259" key="2">
    <source>
        <dbReference type="Pfam" id="PF05018"/>
    </source>
</evidence>
<dbReference type="STRING" id="3218.A0A2K1K3D3"/>
<dbReference type="PaxDb" id="3218-PP1S78_180V6.1"/>
<reference evidence="4" key="3">
    <citation type="submission" date="2020-12" db="UniProtKB">
        <authorList>
            <consortium name="EnsemblPlants"/>
        </authorList>
    </citation>
    <scope>IDENTIFICATION</scope>
</reference>
<name>A0A2K1K3D3_PHYPA</name>
<dbReference type="EMBL" id="ABEU02000009">
    <property type="protein sequence ID" value="PNR48281.1"/>
    <property type="molecule type" value="Genomic_DNA"/>
</dbReference>
<evidence type="ECO:0000313" key="4">
    <source>
        <dbReference type="EnsemblPlants" id="Pp3c9_15710V3.1"/>
    </source>
</evidence>
<dbReference type="AlphaFoldDB" id="A0A2K1K3D3"/>
<feature type="domain" description="CFA20" evidence="2">
    <location>
        <begin position="19"/>
        <end position="180"/>
    </location>
</feature>
<reference evidence="3 5" key="2">
    <citation type="journal article" date="2018" name="Plant J.">
        <title>The Physcomitrella patens chromosome-scale assembly reveals moss genome structure and evolution.</title>
        <authorList>
            <person name="Lang D."/>
            <person name="Ullrich K.K."/>
            <person name="Murat F."/>
            <person name="Fuchs J."/>
            <person name="Jenkins J."/>
            <person name="Haas F.B."/>
            <person name="Piednoel M."/>
            <person name="Gundlach H."/>
            <person name="Van Bel M."/>
            <person name="Meyberg R."/>
            <person name="Vives C."/>
            <person name="Morata J."/>
            <person name="Symeonidi A."/>
            <person name="Hiss M."/>
            <person name="Muchero W."/>
            <person name="Kamisugi Y."/>
            <person name="Saleh O."/>
            <person name="Blanc G."/>
            <person name="Decker E.L."/>
            <person name="van Gessel N."/>
            <person name="Grimwood J."/>
            <person name="Hayes R.D."/>
            <person name="Graham S.W."/>
            <person name="Gunter L.E."/>
            <person name="McDaniel S.F."/>
            <person name="Hoernstein S.N.W."/>
            <person name="Larsson A."/>
            <person name="Li F.W."/>
            <person name="Perroud P.F."/>
            <person name="Phillips J."/>
            <person name="Ranjan P."/>
            <person name="Rokshar D.S."/>
            <person name="Rothfels C.J."/>
            <person name="Schneider L."/>
            <person name="Shu S."/>
            <person name="Stevenson D.W."/>
            <person name="Thummler F."/>
            <person name="Tillich M."/>
            <person name="Villarreal Aguilar J.C."/>
            <person name="Widiez T."/>
            <person name="Wong G.K."/>
            <person name="Wymore A."/>
            <person name="Zhang Y."/>
            <person name="Zimmer A.D."/>
            <person name="Quatrano R.S."/>
            <person name="Mayer K.F.X."/>
            <person name="Goodstein D."/>
            <person name="Casacuberta J.M."/>
            <person name="Vandepoele K."/>
            <person name="Reski R."/>
            <person name="Cuming A.C."/>
            <person name="Tuskan G.A."/>
            <person name="Maumus F."/>
            <person name="Salse J."/>
            <person name="Schmutz J."/>
            <person name="Rensing S.A."/>
        </authorList>
    </citation>
    <scope>NUCLEOTIDE SEQUENCE [LARGE SCALE GENOMIC DNA]</scope>
    <source>
        <strain evidence="4 5">cv. Gransden 2004</strain>
    </source>
</reference>
<evidence type="ECO:0000313" key="5">
    <source>
        <dbReference type="Proteomes" id="UP000006727"/>
    </source>
</evidence>
<dbReference type="InterPro" id="IPR007714">
    <property type="entry name" value="CFA20_dom"/>
</dbReference>
<reference evidence="3 5" key="1">
    <citation type="journal article" date="2008" name="Science">
        <title>The Physcomitrella genome reveals evolutionary insights into the conquest of land by plants.</title>
        <authorList>
            <person name="Rensing S."/>
            <person name="Lang D."/>
            <person name="Zimmer A."/>
            <person name="Terry A."/>
            <person name="Salamov A."/>
            <person name="Shapiro H."/>
            <person name="Nishiyama T."/>
            <person name="Perroud P.-F."/>
            <person name="Lindquist E."/>
            <person name="Kamisugi Y."/>
            <person name="Tanahashi T."/>
            <person name="Sakakibara K."/>
            <person name="Fujita T."/>
            <person name="Oishi K."/>
            <person name="Shin-I T."/>
            <person name="Kuroki Y."/>
            <person name="Toyoda A."/>
            <person name="Suzuki Y."/>
            <person name="Hashimoto A."/>
            <person name="Yamaguchi K."/>
            <person name="Sugano A."/>
            <person name="Kohara Y."/>
            <person name="Fujiyama A."/>
            <person name="Anterola A."/>
            <person name="Aoki S."/>
            <person name="Ashton N."/>
            <person name="Barbazuk W.B."/>
            <person name="Barker E."/>
            <person name="Bennetzen J."/>
            <person name="Bezanilla M."/>
            <person name="Blankenship R."/>
            <person name="Cho S.H."/>
            <person name="Dutcher S."/>
            <person name="Estelle M."/>
            <person name="Fawcett J.A."/>
            <person name="Gundlach H."/>
            <person name="Hanada K."/>
            <person name="Heyl A."/>
            <person name="Hicks K.A."/>
            <person name="Hugh J."/>
            <person name="Lohr M."/>
            <person name="Mayer K."/>
            <person name="Melkozernov A."/>
            <person name="Murata T."/>
            <person name="Nelson D."/>
            <person name="Pils B."/>
            <person name="Prigge M."/>
            <person name="Reiss B."/>
            <person name="Renner T."/>
            <person name="Rombauts S."/>
            <person name="Rushton P."/>
            <person name="Sanderfoot A."/>
            <person name="Schween G."/>
            <person name="Shiu S.-H."/>
            <person name="Stueber K."/>
            <person name="Theodoulou F.L."/>
            <person name="Tu H."/>
            <person name="Van de Peer Y."/>
            <person name="Verrier P.J."/>
            <person name="Waters E."/>
            <person name="Wood A."/>
            <person name="Yang L."/>
            <person name="Cove D."/>
            <person name="Cuming A."/>
            <person name="Hasebe M."/>
            <person name="Lucas S."/>
            <person name="Mishler D.B."/>
            <person name="Reski R."/>
            <person name="Grigoriev I."/>
            <person name="Quatrano R.S."/>
            <person name="Boore J.L."/>
        </authorList>
    </citation>
    <scope>NUCLEOTIDE SEQUENCE [LARGE SCALE GENOMIC DNA]</scope>
    <source>
        <strain evidence="4 5">cv. Gransden 2004</strain>
    </source>
</reference>
<dbReference type="PANTHER" id="PTHR12458">
    <property type="entry name" value="ORF PROTEIN"/>
    <property type="match status" value="1"/>
</dbReference>
<evidence type="ECO:0000313" key="3">
    <source>
        <dbReference type="EMBL" id="PNR48281.1"/>
    </source>
</evidence>
<dbReference type="InParanoid" id="A0A2K1K3D3"/>
<accession>A0A2K1K3D3</accession>
<dbReference type="Gramene" id="Pp3c9_15710V3.1">
    <property type="protein sequence ID" value="Pp3c9_15710V3.1"/>
    <property type="gene ID" value="Pp3c9_15710"/>
</dbReference>
<feature type="region of interest" description="Disordered" evidence="1">
    <location>
        <begin position="412"/>
        <end position="434"/>
    </location>
</feature>
<gene>
    <name evidence="3" type="ORF">PHYPA_012756</name>
</gene>
<keyword evidence="5" id="KW-1185">Reference proteome</keyword>
<protein>
    <recommendedName>
        <fullName evidence="2">CFA20 domain-containing protein</fullName>
    </recommendedName>
</protein>
<dbReference type="InterPro" id="IPR040441">
    <property type="entry name" value="CFA20/CFAP20DC"/>
</dbReference>
<proteinExistence type="predicted"/>
<sequence length="682" mass="76747">MAPLPYRGVRSAPYQDGASFNVCSAQGSNPIGDCKICGKGIQKVYDKTVKTYVYSLYGGPTSKIQLPKDECKTGLHLLQPFVVFQIFVPSGQPLTLELRISDTTNTRRKMYFSTSFNDVKSTPLHCQIPITMVKRDIWLSLSIHVADFFLHCFKCGVFRSVDAIVLGPVCKLRKIFTMRNRLVDAERDCNSSSSCAENSLPPEHMFALGVDNAIQVLDTTSLPMITKNSLDLSNGTPGDLTKTQRNKSNKLEPRQVHVAFGSRMPLPLSTVQINTNLLGDHKLHTNKFLQKEQERSEPDGQNFPFQTEMSSNSCEKKLLLDTKVDKNKTKTLQNLLKHANAFNRNHGMLKFKKDLSSISHEKKNSTIDEHVDMPSNLITSTSFKASNCSLKLSAANSIDDVVLTSMNNEDTFDSIPKDGPTINNLQKPKVHSKQTPRFEALDIAALNMKTIETNTNKAIEQESPTHSMRLQEEFKLHSPKTGSKKYLRRSCYVASEKKKEYKHSKYMDSPPESPPCGWTSHIEDDEAQKSFKMPSFFNKSFASGNDLEVPEDTHYAQSLTSEDIHSTKSLHDFEIESNMAKDLACSNENQYCLNNLLTKHSMKDRVLLASKNVGDSTNDRLRPTRPTNEMFDLGTNDNLMFHDSEFATTFSDEVDSFGRPSWSSNDSQHGQGNKFFTLFIYA</sequence>
<evidence type="ECO:0000256" key="1">
    <source>
        <dbReference type="SAM" id="MobiDB-lite"/>
    </source>
</evidence>
<dbReference type="Pfam" id="PF05018">
    <property type="entry name" value="CFA20_dom"/>
    <property type="match status" value="1"/>
</dbReference>
<dbReference type="EnsemblPlants" id="Pp3c9_15710V3.1">
    <property type="protein sequence ID" value="Pp3c9_15710V3.1"/>
    <property type="gene ID" value="Pp3c9_15710"/>
</dbReference>
<dbReference type="Proteomes" id="UP000006727">
    <property type="component" value="Chromosome 9"/>
</dbReference>
<organism evidence="3">
    <name type="scientific">Physcomitrium patens</name>
    <name type="common">Spreading-leaved earth moss</name>
    <name type="synonym">Physcomitrella patens</name>
    <dbReference type="NCBI Taxonomy" id="3218"/>
    <lineage>
        <taxon>Eukaryota</taxon>
        <taxon>Viridiplantae</taxon>
        <taxon>Streptophyta</taxon>
        <taxon>Embryophyta</taxon>
        <taxon>Bryophyta</taxon>
        <taxon>Bryophytina</taxon>
        <taxon>Bryopsida</taxon>
        <taxon>Funariidae</taxon>
        <taxon>Funariales</taxon>
        <taxon>Funariaceae</taxon>
        <taxon>Physcomitrium</taxon>
    </lineage>
</organism>